<dbReference type="EMBL" id="AYZO01000005">
    <property type="protein sequence ID" value="KRN14094.1"/>
    <property type="molecule type" value="Genomic_DNA"/>
</dbReference>
<dbReference type="CDD" id="cd17992">
    <property type="entry name" value="DEXHc_RecG"/>
    <property type="match status" value="1"/>
</dbReference>
<dbReference type="SUPFAM" id="SSF52540">
    <property type="entry name" value="P-loop containing nucleoside triphosphate hydrolases"/>
    <property type="match status" value="2"/>
</dbReference>
<keyword evidence="8" id="KW-0238">DNA-binding</keyword>
<dbReference type="GO" id="GO:0005524">
    <property type="term" value="F:ATP binding"/>
    <property type="evidence" value="ECO:0007669"/>
    <property type="project" value="UniProtKB-KW"/>
</dbReference>
<accession>I7LC47</accession>
<keyword evidence="6 15" id="KW-0347">Helicase</keyword>
<evidence type="ECO:0000256" key="2">
    <source>
        <dbReference type="ARBA" id="ARBA00017846"/>
    </source>
</evidence>
<dbReference type="SMART" id="SM00487">
    <property type="entry name" value="DEXDc"/>
    <property type="match status" value="1"/>
</dbReference>
<reference evidence="18 20" key="1">
    <citation type="submission" date="2012-06" db="EMBL/GenBank/DDBJ databases">
        <title>Draft genome sequence of Lactobacillus gigeriorum CRBIP 24.85T, isolated from chicken crop.</title>
        <authorList>
            <person name="Cousin S."/>
            <person name="Ma L."/>
            <person name="Creno S."/>
            <person name="Clermont D."/>
            <person name="Loux V."/>
            <person name="Bizet C."/>
            <person name="Bouchier C."/>
        </authorList>
    </citation>
    <scope>NUCLEOTIDE SEQUENCE [LARGE SCALE GENOMIC DNA]</scope>
    <source>
        <strain evidence="20">CRBIP 24.85T</strain>
        <strain evidence="18">Type strain: CRBIP 24.85</strain>
    </source>
</reference>
<protein>
    <recommendedName>
        <fullName evidence="2 15">ATP-dependent DNA helicase RecG</fullName>
        <ecNumber evidence="13 15">5.6.2.4</ecNumber>
    </recommendedName>
</protein>
<keyword evidence="11" id="KW-0413">Isomerase</keyword>
<dbReference type="PANTHER" id="PTHR47964">
    <property type="entry name" value="ATP-DEPENDENT DNA HELICASE HOMOLOG RECG, CHLOROPLASTIC"/>
    <property type="match status" value="1"/>
</dbReference>
<dbReference type="GO" id="GO:0016787">
    <property type="term" value="F:hydrolase activity"/>
    <property type="evidence" value="ECO:0007669"/>
    <property type="project" value="UniProtKB-KW"/>
</dbReference>
<evidence type="ECO:0000256" key="11">
    <source>
        <dbReference type="ARBA" id="ARBA00023235"/>
    </source>
</evidence>
<evidence type="ECO:0000256" key="1">
    <source>
        <dbReference type="ARBA" id="ARBA00007504"/>
    </source>
</evidence>
<dbReference type="AlphaFoldDB" id="I7LC47"/>
<evidence type="ECO:0000256" key="4">
    <source>
        <dbReference type="ARBA" id="ARBA00022763"/>
    </source>
</evidence>
<dbReference type="GO" id="GO:0006310">
    <property type="term" value="P:DNA recombination"/>
    <property type="evidence" value="ECO:0007669"/>
    <property type="project" value="UniProtKB-UniRule"/>
</dbReference>
<evidence type="ECO:0000256" key="3">
    <source>
        <dbReference type="ARBA" id="ARBA00022741"/>
    </source>
</evidence>
<comment type="catalytic activity">
    <reaction evidence="14 15">
        <text>ATP + H2O = ADP + phosphate + H(+)</text>
        <dbReference type="Rhea" id="RHEA:13065"/>
        <dbReference type="ChEBI" id="CHEBI:15377"/>
        <dbReference type="ChEBI" id="CHEBI:15378"/>
        <dbReference type="ChEBI" id="CHEBI:30616"/>
        <dbReference type="ChEBI" id="CHEBI:43474"/>
        <dbReference type="ChEBI" id="CHEBI:456216"/>
        <dbReference type="EC" id="5.6.2.4"/>
    </reaction>
</comment>
<dbReference type="RefSeq" id="WP_008472023.1">
    <property type="nucleotide sequence ID" value="NZ_AYZO01000005.1"/>
</dbReference>
<comment type="catalytic activity">
    <reaction evidence="12 15">
        <text>Couples ATP hydrolysis with the unwinding of duplex DNA by translocating in the 3'-5' direction.</text>
        <dbReference type="EC" id="5.6.2.4"/>
    </reaction>
</comment>
<keyword evidence="10 15" id="KW-0234">DNA repair</keyword>
<evidence type="ECO:0000313" key="18">
    <source>
        <dbReference type="EMBL" id="CCI86171.1"/>
    </source>
</evidence>
<evidence type="ECO:0000256" key="13">
    <source>
        <dbReference type="ARBA" id="ARBA00034808"/>
    </source>
</evidence>
<dbReference type="InterPro" id="IPR011545">
    <property type="entry name" value="DEAD/DEAH_box_helicase_dom"/>
</dbReference>
<keyword evidence="4 15" id="KW-0227">DNA damage</keyword>
<dbReference type="InterPro" id="IPR014001">
    <property type="entry name" value="Helicase_ATP-bd"/>
</dbReference>
<sequence length="679" mass="76193">MSNSKLFAAVTDLKGVGTKTAADLGGLGIYSIYDLLYYFPFRYDELQTLPLDQIMDGQKVLLKGLVATQPYVNRFGYKKSRVSFKLRIDHEIIMVNFFNQPWLAKQLEIGKEVAVYGKFELAKQSMTAFKLVAKKENDSGMAPIYSVSKNIRQKKLLSLIDQAIEFGLSELEDVVPLAIRQKYRLMSEQQLVYAMHHPKSAQEAKLAKRSAIFREFFIFQLQLAQLTYQGQQKVGGKSKNYDLNEIAELTASLPFQLSPDQKKVVNEIYADLHSQSQMRRLLQGDVGSGKTVVAVYAIYAAITAGYQATLMVPTEILATQHFYKIEQLLKPLGVRVALLTGNTKALERREIYRELTDGTINVVIGTHALIQDNVIFKKLGLVIIDEQHRFGVAQRQALINKGDRPDILAMTATPIPRTLALTVYGEMKVSEIRHSPAGRKPIISEWKTSNQMADVYQLMREQLAQGFQIYAVTPLISESETLDLKNAETLYENLSKDFPDKKVILLHGQMPGNQKDDIMSDFAAGNTDILVTTSVIEVGVDVANANMMVIYNADHFGLSQLHQLRGRIGRGNTQSYCVFIADPKTDSGKARMRIIASTTDGFKLAEEDLKMRGEGDLFGKAQSGLPEFKIGNVVNDYNTMVVAKEVAENIIKADPELTDKNHKVIKDVLQYKQLEQNRL</sequence>
<dbReference type="SUPFAM" id="SSF50249">
    <property type="entry name" value="Nucleic acid-binding proteins"/>
    <property type="match status" value="1"/>
</dbReference>
<comment type="caution">
    <text evidence="18">The sequence shown here is derived from an EMBL/GenBank/DDBJ whole genome shotgun (WGS) entry which is preliminary data.</text>
</comment>
<dbReference type="InterPro" id="IPR033454">
    <property type="entry name" value="RecG_wedge"/>
</dbReference>
<dbReference type="GO" id="GO:0006281">
    <property type="term" value="P:DNA repair"/>
    <property type="evidence" value="ECO:0007669"/>
    <property type="project" value="UniProtKB-UniRule"/>
</dbReference>
<dbReference type="Pfam" id="PF00271">
    <property type="entry name" value="Helicase_C"/>
    <property type="match status" value="1"/>
</dbReference>
<dbReference type="NCBIfam" id="NF008168">
    <property type="entry name" value="PRK10917.2-2"/>
    <property type="match status" value="1"/>
</dbReference>
<dbReference type="Gene3D" id="2.40.50.140">
    <property type="entry name" value="Nucleic acid-binding proteins"/>
    <property type="match status" value="1"/>
</dbReference>
<evidence type="ECO:0000259" key="16">
    <source>
        <dbReference type="PROSITE" id="PS51192"/>
    </source>
</evidence>
<dbReference type="InterPro" id="IPR045562">
    <property type="entry name" value="RecG_dom3_C"/>
</dbReference>
<dbReference type="Pfam" id="PF19833">
    <property type="entry name" value="RecG_dom3_C"/>
    <property type="match status" value="1"/>
</dbReference>
<evidence type="ECO:0000256" key="10">
    <source>
        <dbReference type="ARBA" id="ARBA00023204"/>
    </source>
</evidence>
<evidence type="ECO:0000256" key="12">
    <source>
        <dbReference type="ARBA" id="ARBA00034617"/>
    </source>
</evidence>
<evidence type="ECO:0000256" key="15">
    <source>
        <dbReference type="RuleBase" id="RU363016"/>
    </source>
</evidence>
<dbReference type="InterPro" id="IPR012340">
    <property type="entry name" value="NA-bd_OB-fold"/>
</dbReference>
<evidence type="ECO:0000256" key="14">
    <source>
        <dbReference type="ARBA" id="ARBA00048988"/>
    </source>
</evidence>
<comment type="similarity">
    <text evidence="1 15">Belongs to the helicase family. RecG subfamily.</text>
</comment>
<evidence type="ECO:0000256" key="5">
    <source>
        <dbReference type="ARBA" id="ARBA00022801"/>
    </source>
</evidence>
<evidence type="ECO:0000259" key="17">
    <source>
        <dbReference type="PROSITE" id="PS51194"/>
    </source>
</evidence>
<dbReference type="CDD" id="cd04488">
    <property type="entry name" value="RecG_wedge_OBF"/>
    <property type="match status" value="1"/>
</dbReference>
<dbReference type="STRING" id="1423751.FC38_GL001453"/>
<gene>
    <name evidence="18" type="ORF">BN52_02870</name>
    <name evidence="19" type="ORF">FC38_GL001453</name>
</gene>
<dbReference type="NCBIfam" id="NF008165">
    <property type="entry name" value="PRK10917.1-3"/>
    <property type="match status" value="1"/>
</dbReference>
<dbReference type="InterPro" id="IPR001650">
    <property type="entry name" value="Helicase_C-like"/>
</dbReference>
<dbReference type="Pfam" id="PF17191">
    <property type="entry name" value="RecG_wedge"/>
    <property type="match status" value="1"/>
</dbReference>
<feature type="domain" description="Helicase ATP-binding" evidence="16">
    <location>
        <begin position="271"/>
        <end position="432"/>
    </location>
</feature>
<evidence type="ECO:0000256" key="8">
    <source>
        <dbReference type="ARBA" id="ARBA00023125"/>
    </source>
</evidence>
<dbReference type="NCBIfam" id="TIGR00643">
    <property type="entry name" value="recG"/>
    <property type="match status" value="1"/>
</dbReference>
<dbReference type="InterPro" id="IPR027417">
    <property type="entry name" value="P-loop_NTPase"/>
</dbReference>
<organism evidence="18 20">
    <name type="scientific">Lactobacillus gigeriorum DSM 23908 = CRBIP 24.85</name>
    <dbReference type="NCBI Taxonomy" id="1423751"/>
    <lineage>
        <taxon>Bacteria</taxon>
        <taxon>Bacillati</taxon>
        <taxon>Bacillota</taxon>
        <taxon>Bacilli</taxon>
        <taxon>Lactobacillales</taxon>
        <taxon>Lactobacillaceae</taxon>
        <taxon>Lactobacillus</taxon>
    </lineage>
</organism>
<dbReference type="Pfam" id="PF00270">
    <property type="entry name" value="DEAD"/>
    <property type="match status" value="1"/>
</dbReference>
<evidence type="ECO:0000256" key="7">
    <source>
        <dbReference type="ARBA" id="ARBA00022840"/>
    </source>
</evidence>
<comment type="function">
    <text evidence="15">Plays a critical role in recombination and DNA repair. Helps process Holliday junction intermediates to mature products by catalyzing branch migration. Has replication fork regression activity, unwinds stalled or blocked replication forks to make a HJ that can be resolved. Has a DNA unwinding activity characteristic of a DNA helicase with 3'-5' polarity.</text>
</comment>
<dbReference type="OrthoDB" id="9804325at2"/>
<dbReference type="Proteomes" id="UP000009326">
    <property type="component" value="Unassembled WGS sequence"/>
</dbReference>
<keyword evidence="9 15" id="KW-0233">DNA recombination</keyword>
<dbReference type="InterPro" id="IPR004609">
    <property type="entry name" value="ATP-dep_DNA_helicase_RecG"/>
</dbReference>
<keyword evidence="5 15" id="KW-0378">Hydrolase</keyword>
<dbReference type="EC" id="5.6.2.4" evidence="13 15"/>
<dbReference type="GO" id="GO:0043138">
    <property type="term" value="F:3'-5' DNA helicase activity"/>
    <property type="evidence" value="ECO:0007669"/>
    <property type="project" value="UniProtKB-EC"/>
</dbReference>
<reference evidence="19 21" key="2">
    <citation type="journal article" date="2015" name="Genome Announc.">
        <title>Expanding the biotechnology potential of lactobacilli through comparative genomics of 213 strains and associated genera.</title>
        <authorList>
            <person name="Sun Z."/>
            <person name="Harris H.M."/>
            <person name="McCann A."/>
            <person name="Guo C."/>
            <person name="Argimon S."/>
            <person name="Zhang W."/>
            <person name="Yang X."/>
            <person name="Jeffery I.B."/>
            <person name="Cooney J.C."/>
            <person name="Kagawa T.F."/>
            <person name="Liu W."/>
            <person name="Song Y."/>
            <person name="Salvetti E."/>
            <person name="Wrobel A."/>
            <person name="Rasinkangas P."/>
            <person name="Parkhill J."/>
            <person name="Rea M.C."/>
            <person name="O'Sullivan O."/>
            <person name="Ritari J."/>
            <person name="Douillard F.P."/>
            <person name="Paul Ross R."/>
            <person name="Yang R."/>
            <person name="Briner A.E."/>
            <person name="Felis G.E."/>
            <person name="de Vos W.M."/>
            <person name="Barrangou R."/>
            <person name="Klaenhammer T.R."/>
            <person name="Caufield P.W."/>
            <person name="Cui Y."/>
            <person name="Zhang H."/>
            <person name="O'Toole P.W."/>
        </authorList>
    </citation>
    <scope>NUCLEOTIDE SEQUENCE [LARGE SCALE GENOMIC DNA]</scope>
    <source>
        <strain evidence="19 21">DSM 23908</strain>
    </source>
</reference>
<dbReference type="PROSITE" id="PS51194">
    <property type="entry name" value="HELICASE_CTER"/>
    <property type="match status" value="1"/>
</dbReference>
<keyword evidence="21" id="KW-1185">Reference proteome</keyword>
<dbReference type="GO" id="GO:0003677">
    <property type="term" value="F:DNA binding"/>
    <property type="evidence" value="ECO:0007669"/>
    <property type="project" value="UniProtKB-KW"/>
</dbReference>
<proteinExistence type="inferred from homology"/>
<keyword evidence="3 15" id="KW-0547">Nucleotide-binding</keyword>
<dbReference type="SMART" id="SM00490">
    <property type="entry name" value="HELICc"/>
    <property type="match status" value="2"/>
</dbReference>
<evidence type="ECO:0000313" key="20">
    <source>
        <dbReference type="Proteomes" id="UP000009326"/>
    </source>
</evidence>
<dbReference type="PATRIC" id="fig|1423751.3.peg.1502"/>
<evidence type="ECO:0000313" key="21">
    <source>
        <dbReference type="Proteomes" id="UP000051521"/>
    </source>
</evidence>
<keyword evidence="7 15" id="KW-0067">ATP-binding</keyword>
<dbReference type="PROSITE" id="PS51192">
    <property type="entry name" value="HELICASE_ATP_BIND_1"/>
    <property type="match status" value="1"/>
</dbReference>
<name>I7LC47_9LACO</name>
<dbReference type="Proteomes" id="UP000051521">
    <property type="component" value="Unassembled WGS sequence"/>
</dbReference>
<dbReference type="EMBL" id="CAKC01000001">
    <property type="protein sequence ID" value="CCI86171.1"/>
    <property type="molecule type" value="Genomic_DNA"/>
</dbReference>
<dbReference type="PANTHER" id="PTHR47964:SF1">
    <property type="entry name" value="ATP-DEPENDENT DNA HELICASE HOMOLOG RECG, CHLOROPLASTIC"/>
    <property type="match status" value="1"/>
</dbReference>
<evidence type="ECO:0000313" key="19">
    <source>
        <dbReference type="EMBL" id="KRN14094.1"/>
    </source>
</evidence>
<evidence type="ECO:0000256" key="9">
    <source>
        <dbReference type="ARBA" id="ARBA00023172"/>
    </source>
</evidence>
<dbReference type="InterPro" id="IPR047112">
    <property type="entry name" value="RecG/Mfd"/>
</dbReference>
<evidence type="ECO:0000256" key="6">
    <source>
        <dbReference type="ARBA" id="ARBA00022806"/>
    </source>
</evidence>
<feature type="domain" description="Helicase C-terminal" evidence="17">
    <location>
        <begin position="465"/>
        <end position="610"/>
    </location>
</feature>
<dbReference type="Gene3D" id="3.40.50.300">
    <property type="entry name" value="P-loop containing nucleotide triphosphate hydrolases"/>
    <property type="match status" value="2"/>
</dbReference>